<reference evidence="2 3" key="1">
    <citation type="submission" date="2017-09" db="EMBL/GenBank/DDBJ databases">
        <title>Depth-based differentiation of microbial function through sediment-hosted aquifers and enrichment of novel symbionts in the deep terrestrial subsurface.</title>
        <authorList>
            <person name="Probst A.J."/>
            <person name="Ladd B."/>
            <person name="Jarett J.K."/>
            <person name="Geller-Mcgrath D.E."/>
            <person name="Sieber C.M."/>
            <person name="Emerson J.B."/>
            <person name="Anantharaman K."/>
            <person name="Thomas B.C."/>
            <person name="Malmstrom R."/>
            <person name="Stieglmeier M."/>
            <person name="Klingl A."/>
            <person name="Woyke T."/>
            <person name="Ryan C.M."/>
            <person name="Banfield J.F."/>
        </authorList>
    </citation>
    <scope>NUCLEOTIDE SEQUENCE [LARGE SCALE GENOMIC DNA]</scope>
    <source>
        <strain evidence="2">CG11_big_fil_rev_8_21_14_0_20_43_10</strain>
    </source>
</reference>
<sequence>MKLPKIDFEKYNYPLRTLLLGNSDTWQAMSAVIEDLTQKQFAYQYTQIKQRSIAQMLDHAMDTQYGFYTKKLVMGEDLPPNLYKKPVKTVREAQKRIAETFQKTVELWEKLTPEDFQKEIQTEWGQVLTGELALFQSITHTHYHVSEICFLRGLGGFPTTAMG</sequence>
<dbReference type="Proteomes" id="UP000236846">
    <property type="component" value="Unassembled WGS sequence"/>
</dbReference>
<feature type="domain" description="DinB-like" evidence="1">
    <location>
        <begin position="24"/>
        <end position="148"/>
    </location>
</feature>
<name>A0A2H0PV60_9BACT</name>
<dbReference type="InterPro" id="IPR024775">
    <property type="entry name" value="DinB-like"/>
</dbReference>
<protein>
    <recommendedName>
        <fullName evidence="1">DinB-like domain-containing protein</fullName>
    </recommendedName>
</protein>
<organism evidence="2 3">
    <name type="scientific">Candidatus Brennerbacteria bacterium CG11_big_fil_rev_8_21_14_0_20_43_10</name>
    <dbReference type="NCBI Taxonomy" id="1974523"/>
    <lineage>
        <taxon>Bacteria</taxon>
        <taxon>Candidatus Brenneribacteriota</taxon>
    </lineage>
</organism>
<dbReference type="EMBL" id="PCXE01000044">
    <property type="protein sequence ID" value="PIR25941.1"/>
    <property type="molecule type" value="Genomic_DNA"/>
</dbReference>
<accession>A0A2H0PV60</accession>
<dbReference type="Gene3D" id="1.20.120.450">
    <property type="entry name" value="dinb family like domain"/>
    <property type="match status" value="1"/>
</dbReference>
<dbReference type="InterPro" id="IPR034660">
    <property type="entry name" value="DinB/YfiT-like"/>
</dbReference>
<proteinExistence type="predicted"/>
<evidence type="ECO:0000313" key="2">
    <source>
        <dbReference type="EMBL" id="PIR25941.1"/>
    </source>
</evidence>
<gene>
    <name evidence="2" type="ORF">COV41_02435</name>
</gene>
<comment type="caution">
    <text evidence="2">The sequence shown here is derived from an EMBL/GenBank/DDBJ whole genome shotgun (WGS) entry which is preliminary data.</text>
</comment>
<dbReference type="AlphaFoldDB" id="A0A2H0PV60"/>
<evidence type="ECO:0000259" key="1">
    <source>
        <dbReference type="Pfam" id="PF12867"/>
    </source>
</evidence>
<evidence type="ECO:0000313" key="3">
    <source>
        <dbReference type="Proteomes" id="UP000236846"/>
    </source>
</evidence>
<dbReference type="Pfam" id="PF12867">
    <property type="entry name" value="DinB_2"/>
    <property type="match status" value="1"/>
</dbReference>
<dbReference type="SUPFAM" id="SSF109854">
    <property type="entry name" value="DinB/YfiT-like putative metalloenzymes"/>
    <property type="match status" value="1"/>
</dbReference>